<keyword evidence="1" id="KW-1185">Reference proteome</keyword>
<evidence type="ECO:0000313" key="1">
    <source>
        <dbReference type="Proteomes" id="UP001165740"/>
    </source>
</evidence>
<sequence>MATTTTLDKLLIKELKRELRDRSLKTIENKETVQAEADPDTYLFEVEPDMEFMQQQMAAVLENIGSMREQLNSGLRNTIDKLDVVDTKIDIMESGIKTELLAMNQRVQAVEERITNVDKQMKQRVDADEMKIQAQCMHRNVPDADMTSFVPEVSKKMKAPVFDGSLSWSMYKKQFDAAAKVNKWNSEEEKATSLVLSLRGKASELLQSLPNQQDFAALVQAMELR</sequence>
<dbReference type="OrthoDB" id="6078991at2759"/>
<dbReference type="OMA" id="MRMEDIT"/>
<name>A0A9W3AJZ6_BIOGL</name>
<gene>
    <name evidence="2" type="primary">LOC129926588</name>
</gene>
<dbReference type="AlphaFoldDB" id="A0A9W3AJZ6"/>
<dbReference type="RefSeq" id="XP_055887459.1">
    <property type="nucleotide sequence ID" value="XM_056031484.1"/>
</dbReference>
<organism evidence="1 2">
    <name type="scientific">Biomphalaria glabrata</name>
    <name type="common">Bloodfluke planorb</name>
    <name type="synonym">Freshwater snail</name>
    <dbReference type="NCBI Taxonomy" id="6526"/>
    <lineage>
        <taxon>Eukaryota</taxon>
        <taxon>Metazoa</taxon>
        <taxon>Spiralia</taxon>
        <taxon>Lophotrochozoa</taxon>
        <taxon>Mollusca</taxon>
        <taxon>Gastropoda</taxon>
        <taxon>Heterobranchia</taxon>
        <taxon>Euthyneura</taxon>
        <taxon>Panpulmonata</taxon>
        <taxon>Hygrophila</taxon>
        <taxon>Lymnaeoidea</taxon>
        <taxon>Planorbidae</taxon>
        <taxon>Biomphalaria</taxon>
    </lineage>
</organism>
<accession>A0A9W3AJZ6</accession>
<dbReference type="PANTHER" id="PTHR45823:SF1">
    <property type="entry name" value="T-SNARE COILED-COIL HOMOLOGY DOMAIN-CONTAINING PROTEIN"/>
    <property type="match status" value="1"/>
</dbReference>
<protein>
    <submittedName>
        <fullName evidence="2">Uncharacterized protein LOC129926588</fullName>
    </submittedName>
</protein>
<dbReference type="GeneID" id="129926588"/>
<reference evidence="2" key="1">
    <citation type="submission" date="2025-08" db="UniProtKB">
        <authorList>
            <consortium name="RefSeq"/>
        </authorList>
    </citation>
    <scope>IDENTIFICATION</scope>
</reference>
<dbReference type="Proteomes" id="UP001165740">
    <property type="component" value="Chromosome 6"/>
</dbReference>
<dbReference type="PANTHER" id="PTHR45823">
    <property type="entry name" value="T-SNARE COILED-COIL HOMOLOGY DOMAIN-CONTAINING PROTEIN"/>
    <property type="match status" value="1"/>
</dbReference>
<evidence type="ECO:0000313" key="2">
    <source>
        <dbReference type="RefSeq" id="XP_055887459.1"/>
    </source>
</evidence>
<proteinExistence type="predicted"/>